<dbReference type="InterPro" id="IPR013825">
    <property type="entry name" value="Topo_IA_cen_sub2"/>
</dbReference>
<evidence type="ECO:0000256" key="3">
    <source>
        <dbReference type="ARBA" id="ARBA00012891"/>
    </source>
</evidence>
<organism evidence="12 13">
    <name type="scientific">Loigolactobacillus coryniformis subsp. coryniformis CECT 5711</name>
    <dbReference type="NCBI Taxonomy" id="1185325"/>
    <lineage>
        <taxon>Bacteria</taxon>
        <taxon>Bacillati</taxon>
        <taxon>Bacillota</taxon>
        <taxon>Bacilli</taxon>
        <taxon>Lactobacillales</taxon>
        <taxon>Lactobacillaceae</taxon>
        <taxon>Loigolactobacillus</taxon>
    </lineage>
</organism>
<evidence type="ECO:0000256" key="7">
    <source>
        <dbReference type="ARBA" id="ARBA00030003"/>
    </source>
</evidence>
<dbReference type="PRINTS" id="PR00417">
    <property type="entry name" value="PRTPISMRASEI"/>
</dbReference>
<dbReference type="AlphaFoldDB" id="J2Z439"/>
<dbReference type="InterPro" id="IPR023405">
    <property type="entry name" value="Topo_IA_core_domain"/>
</dbReference>
<dbReference type="Gene3D" id="1.10.460.10">
    <property type="entry name" value="Topoisomerase I, domain 2"/>
    <property type="match status" value="1"/>
</dbReference>
<dbReference type="SMART" id="SM00436">
    <property type="entry name" value="TOP1Bc"/>
    <property type="match status" value="1"/>
</dbReference>
<dbReference type="GO" id="GO:0003677">
    <property type="term" value="F:DNA binding"/>
    <property type="evidence" value="ECO:0007669"/>
    <property type="project" value="UniProtKB-KW"/>
</dbReference>
<dbReference type="InterPro" id="IPR013824">
    <property type="entry name" value="Topo_IA_cen_sub1"/>
</dbReference>
<keyword evidence="6 12" id="KW-0413">Isomerase</keyword>
<dbReference type="GO" id="GO:0006310">
    <property type="term" value="P:DNA recombination"/>
    <property type="evidence" value="ECO:0007669"/>
    <property type="project" value="TreeGrafter"/>
</dbReference>
<reference evidence="12 13" key="1">
    <citation type="submission" date="2012-05" db="EMBL/GenBank/DDBJ databases">
        <title>Complete Genome Sequence of Lactobacillus coryniformis CECT5711.</title>
        <authorList>
            <person name="Rodriguez J.M."/>
        </authorList>
    </citation>
    <scope>NUCLEOTIDE SEQUENCE [LARGE SCALE GENOMIC DNA]</scope>
    <source>
        <strain evidence="13">CECT5711</strain>
    </source>
</reference>
<dbReference type="InterPro" id="IPR003601">
    <property type="entry name" value="Topo_IA_2"/>
</dbReference>
<keyword evidence="4" id="KW-0799">Topoisomerase</keyword>
<dbReference type="PANTHER" id="PTHR11390">
    <property type="entry name" value="PROKARYOTIC DNA TOPOISOMERASE"/>
    <property type="match status" value="1"/>
</dbReference>
<protein>
    <recommendedName>
        <fullName evidence="3">DNA topoisomerase</fullName>
        <ecNumber evidence="3">5.6.2.1</ecNumber>
    </recommendedName>
    <alternativeName>
        <fullName evidence="10">Omega-protein</fullName>
    </alternativeName>
    <alternativeName>
        <fullName evidence="9">Relaxing enzyme</fullName>
    </alternativeName>
    <alternativeName>
        <fullName evidence="7">Swivelase</fullName>
    </alternativeName>
    <alternativeName>
        <fullName evidence="8">Untwisting enzyme</fullName>
    </alternativeName>
</protein>
<dbReference type="Gene3D" id="1.10.290.10">
    <property type="entry name" value="Topoisomerase I, domain 4"/>
    <property type="match status" value="1"/>
</dbReference>
<evidence type="ECO:0000256" key="10">
    <source>
        <dbReference type="ARBA" id="ARBA00032877"/>
    </source>
</evidence>
<dbReference type="Gene3D" id="2.70.20.10">
    <property type="entry name" value="Topoisomerase I, domain 3"/>
    <property type="match status" value="1"/>
</dbReference>
<dbReference type="InterPro" id="IPR013497">
    <property type="entry name" value="Topo_IA_cen"/>
</dbReference>
<dbReference type="InterPro" id="IPR013826">
    <property type="entry name" value="Topo_IA_cen_sub3"/>
</dbReference>
<comment type="caution">
    <text evidence="12">The sequence shown here is derived from an EMBL/GenBank/DDBJ whole genome shotgun (WGS) entry which is preliminary data.</text>
</comment>
<keyword evidence="5" id="KW-0238">DNA-binding</keyword>
<name>J2Z439_9LACO</name>
<evidence type="ECO:0000256" key="5">
    <source>
        <dbReference type="ARBA" id="ARBA00023125"/>
    </source>
</evidence>
<sequence length="531" mass="59596">MSKLCTRTRQNGVRGVYSIGRVQTPTLYMVYQRDQAIKNFKPEPYFELNAEILTNQQKFVAKLDPYQRFKDETGLMTFMQAKHVQKGSQAGLIKGIQNQAKKHASPQLFSLSSLQSAMNKRYHASASQTLAAIQSLYEDKLLSYPRTDCAYITDEEFDYLVANLTKYLGLVSKPVALTNTAPNKRYVNGKKVEEHYAIIMTKIVPTKDQLAALPKLQQQVYDLVLRTTLAMFADPYEYEETTIITQVGDVNFKATGKVPTKQGWQALFDDHKADQQVAANLPLVHRGDQVKANLQTPQKETTPPVPFTEGTLITAMKTAGKTLDNEEAQAILKDVQGIGTSATRANVLEILKKRGYLVTEKNKLHVTEAGITLCKAVELEPLLTSPEMTAKWEQALQQISTEERTPDNFLNQIKKFVEKLIADVPTQLTGSATIKQQIDHQQQAQKAAEVFLETPQATVLNKQKFYIVKPKQGEDFTLPKKWSSKTLGKTAIKALVTKGETSKLKGFKSKKGKLFDAKLRLDGHKLSFDFD</sequence>
<dbReference type="GO" id="GO:0006265">
    <property type="term" value="P:DNA topological change"/>
    <property type="evidence" value="ECO:0007669"/>
    <property type="project" value="InterPro"/>
</dbReference>
<evidence type="ECO:0000259" key="11">
    <source>
        <dbReference type="PROSITE" id="PS52039"/>
    </source>
</evidence>
<dbReference type="Pfam" id="PF13342">
    <property type="entry name" value="Toprim_Crpt"/>
    <property type="match status" value="1"/>
</dbReference>
<dbReference type="CDD" id="cd00186">
    <property type="entry name" value="TOP1Ac"/>
    <property type="match status" value="1"/>
</dbReference>
<evidence type="ECO:0000256" key="1">
    <source>
        <dbReference type="ARBA" id="ARBA00000213"/>
    </source>
</evidence>
<evidence type="ECO:0000256" key="9">
    <source>
        <dbReference type="ARBA" id="ARBA00032235"/>
    </source>
</evidence>
<dbReference type="GO" id="GO:0003917">
    <property type="term" value="F:DNA topoisomerase type I (single strand cut, ATP-independent) activity"/>
    <property type="evidence" value="ECO:0007669"/>
    <property type="project" value="UniProtKB-EC"/>
</dbReference>
<proteinExistence type="inferred from homology"/>
<evidence type="ECO:0000313" key="12">
    <source>
        <dbReference type="EMBL" id="EJN55178.1"/>
    </source>
</evidence>
<comment type="similarity">
    <text evidence="2">Belongs to the type IA topoisomerase family.</text>
</comment>
<comment type="catalytic activity">
    <reaction evidence="1">
        <text>ATP-independent breakage of single-stranded DNA, followed by passage and rejoining.</text>
        <dbReference type="EC" id="5.6.2.1"/>
    </reaction>
</comment>
<dbReference type="EMBL" id="AKFP01000073">
    <property type="protein sequence ID" value="EJN55178.1"/>
    <property type="molecule type" value="Genomic_DNA"/>
</dbReference>
<evidence type="ECO:0000256" key="8">
    <source>
        <dbReference type="ARBA" id="ARBA00031985"/>
    </source>
</evidence>
<gene>
    <name evidence="12" type="ORF">A11Y_119720</name>
</gene>
<dbReference type="Proteomes" id="UP000007271">
    <property type="component" value="Unassembled WGS sequence"/>
</dbReference>
<dbReference type="PATRIC" id="fig|1185325.3.peg.2261"/>
<dbReference type="EC" id="5.6.2.1" evidence="3"/>
<feature type="domain" description="Topo IA-type catalytic" evidence="11">
    <location>
        <begin position="1"/>
        <end position="421"/>
    </location>
</feature>
<dbReference type="SUPFAM" id="SSF56712">
    <property type="entry name" value="Prokaryotic type I DNA topoisomerase"/>
    <property type="match status" value="1"/>
</dbReference>
<dbReference type="PANTHER" id="PTHR11390:SF21">
    <property type="entry name" value="DNA TOPOISOMERASE 3-ALPHA"/>
    <property type="match status" value="1"/>
</dbReference>
<dbReference type="PROSITE" id="PS00396">
    <property type="entry name" value="TOPO_IA_1"/>
    <property type="match status" value="1"/>
</dbReference>
<dbReference type="SMART" id="SM00437">
    <property type="entry name" value="TOP1Ac"/>
    <property type="match status" value="1"/>
</dbReference>
<accession>J2Z439</accession>
<dbReference type="InterPro" id="IPR025589">
    <property type="entry name" value="Toprim_C_rpt"/>
</dbReference>
<dbReference type="Pfam" id="PF01131">
    <property type="entry name" value="Topoisom_bac"/>
    <property type="match status" value="1"/>
</dbReference>
<dbReference type="InterPro" id="IPR023406">
    <property type="entry name" value="Topo_IA_AS"/>
</dbReference>
<dbReference type="GO" id="GO:0006281">
    <property type="term" value="P:DNA repair"/>
    <property type="evidence" value="ECO:0007669"/>
    <property type="project" value="TreeGrafter"/>
</dbReference>
<dbReference type="PROSITE" id="PS52039">
    <property type="entry name" value="TOPO_IA_2"/>
    <property type="match status" value="1"/>
</dbReference>
<dbReference type="InterPro" id="IPR003602">
    <property type="entry name" value="Topo_IA_DNA-bd_dom"/>
</dbReference>
<evidence type="ECO:0000256" key="4">
    <source>
        <dbReference type="ARBA" id="ARBA00023029"/>
    </source>
</evidence>
<dbReference type="GO" id="GO:0043597">
    <property type="term" value="C:cytoplasmic replication fork"/>
    <property type="evidence" value="ECO:0007669"/>
    <property type="project" value="TreeGrafter"/>
</dbReference>
<evidence type="ECO:0000256" key="2">
    <source>
        <dbReference type="ARBA" id="ARBA00009446"/>
    </source>
</evidence>
<dbReference type="InterPro" id="IPR000380">
    <property type="entry name" value="Topo_IA"/>
</dbReference>
<evidence type="ECO:0000313" key="13">
    <source>
        <dbReference type="Proteomes" id="UP000007271"/>
    </source>
</evidence>
<dbReference type="STRING" id="1185325.A11Y_119720"/>
<evidence type="ECO:0000256" key="6">
    <source>
        <dbReference type="ARBA" id="ARBA00023235"/>
    </source>
</evidence>